<dbReference type="GO" id="GO:0009451">
    <property type="term" value="P:RNA modification"/>
    <property type="evidence" value="ECO:0007669"/>
    <property type="project" value="InterPro"/>
</dbReference>
<dbReference type="OrthoDB" id="3231855at2759"/>
<feature type="repeat" description="PPR" evidence="2">
    <location>
        <begin position="379"/>
        <end position="413"/>
    </location>
</feature>
<dbReference type="FunFam" id="1.25.40.10:FF:000366">
    <property type="entry name" value="Pentatricopeptide (PPR) repeat-containing protein"/>
    <property type="match status" value="1"/>
</dbReference>
<dbReference type="GO" id="GO:0008270">
    <property type="term" value="F:zinc ion binding"/>
    <property type="evidence" value="ECO:0007669"/>
    <property type="project" value="InterPro"/>
</dbReference>
<gene>
    <name evidence="4" type="ORF">SI8410_09011995</name>
</gene>
<dbReference type="PROSITE" id="PS51375">
    <property type="entry name" value="PPR"/>
    <property type="match status" value="7"/>
</dbReference>
<keyword evidence="1" id="KW-0677">Repeat</keyword>
<feature type="repeat" description="PPR" evidence="2">
    <location>
        <begin position="104"/>
        <end position="134"/>
    </location>
</feature>
<feature type="domain" description="DYW" evidence="3">
    <location>
        <begin position="899"/>
        <end position="991"/>
    </location>
</feature>
<dbReference type="Gene3D" id="1.25.40.10">
    <property type="entry name" value="Tetratricopeptide repeat domain"/>
    <property type="match status" value="6"/>
</dbReference>
<dbReference type="PANTHER" id="PTHR47926:SF543">
    <property type="entry name" value="(WILD MALAYSIAN BANANA) HYPOTHETICAL PROTEIN"/>
    <property type="match status" value="1"/>
</dbReference>
<dbReference type="Pfam" id="PF14432">
    <property type="entry name" value="DYW_deaminase"/>
    <property type="match status" value="1"/>
</dbReference>
<evidence type="ECO:0000313" key="5">
    <source>
        <dbReference type="Proteomes" id="UP000663760"/>
    </source>
</evidence>
<dbReference type="InterPro" id="IPR011990">
    <property type="entry name" value="TPR-like_helical_dom_sf"/>
</dbReference>
<dbReference type="Pfam" id="PF13041">
    <property type="entry name" value="PPR_2"/>
    <property type="match status" value="2"/>
</dbReference>
<feature type="repeat" description="PPR" evidence="2">
    <location>
        <begin position="208"/>
        <end position="242"/>
    </location>
</feature>
<protein>
    <recommendedName>
        <fullName evidence="3">DYW domain-containing protein</fullName>
    </recommendedName>
</protein>
<evidence type="ECO:0000256" key="1">
    <source>
        <dbReference type="ARBA" id="ARBA00022737"/>
    </source>
</evidence>
<dbReference type="InterPro" id="IPR032867">
    <property type="entry name" value="DYW_dom"/>
</dbReference>
<dbReference type="Proteomes" id="UP000663760">
    <property type="component" value="Chromosome 9"/>
</dbReference>
<dbReference type="SUPFAM" id="SSF48452">
    <property type="entry name" value="TPR-like"/>
    <property type="match status" value="1"/>
</dbReference>
<sequence>MIPSLPRRATSPSNAAAPFRCLLLLRRRRLSTASSEDSPWYPVLRRAAFAGDLRRLREAHARIVISGSSRDRFIANNLIAGYAKCGCVAGARRTFEATAPAHRDVVTYNSLLSAYALHGRAEDGFLLFRRMLLSSPAEVVPTALSFTPLLKLCSSPEFLPSSQILHCCAIKHGLQCDPLVSSALIGVYCKFGRAEDASRLFDVMDERDGVLYNIMIRAYSQKGLAEDAFLTFAELQRSGLLPNESSFHHLLGGRLSDRDSDQVRALGIKLNILGGPADAISSNRVISEHLRAGENDAVVDHFMEMRRSGAGCDHVTFVVLLSALACSESFDLGEQAHGLILKMGFLAGVSVSNSLIHMYGKMGSARSALALFDEMPQRDLISWNSLISCFVQHSLVRDSLCKFLEMQRTGLTPDQFTLSSVLRATSTVSTSPPFHPQVHAAAMKAGLDGDIFVLTALIHAYTNQGSMPEAHLLHSRLSSFDLASFNALMRGYVANNESSRALQLFAAALAAGESSDPFTLATALKACSNSGAFSKGRQLHAHAVKLALDGDICVGSAMVDAYLKSGDLSGAFSVFSGISEPDNVAWTAMIAGCVENGDEDRALRLYSRMRRSSNVLPDEFTMASLIKACSCLTALEKGRQIHAIIIKMDHGFDPFVVTSTIDMYAKCGNVEEAYQLFQRTDPQAAAAWNAIILGFAQHGNGAEALELFRSMRRRGLPPDKITFVGVLSACSHAGLVAEAREFMASMRRDFNIQPEIEHYSCMVDALGRAGLLEEAVAVMKEMPFPASAAMCRALLGACRSRGAGEIGRWAANKLLHLDPLDSSAYVLLANIYAAAGRWDAAAEARKRMRSRKVRKDPGYSWLEVRNRMHLFLVDDRSHPDGAAIAAEVEALMKRIKEEGYSPEVESVLLDVEREEKERSLYFHSERLAIAYGLMSVPSPQRIRVIKNLRVCNDCHNAVKLISKVTGREILLRDANRFHRFLGGRCSCGDYW</sequence>
<dbReference type="GO" id="GO:0003723">
    <property type="term" value="F:RNA binding"/>
    <property type="evidence" value="ECO:0007669"/>
    <property type="project" value="InterPro"/>
</dbReference>
<dbReference type="InterPro" id="IPR046848">
    <property type="entry name" value="E_motif"/>
</dbReference>
<dbReference type="Pfam" id="PF20431">
    <property type="entry name" value="E_motif"/>
    <property type="match status" value="1"/>
</dbReference>
<feature type="repeat" description="PPR" evidence="2">
    <location>
        <begin position="821"/>
        <end position="855"/>
    </location>
</feature>
<evidence type="ECO:0000259" key="3">
    <source>
        <dbReference type="Pfam" id="PF14432"/>
    </source>
</evidence>
<name>A0A7I8KU64_SPIIN</name>
<organism evidence="4 5">
    <name type="scientific">Spirodela intermedia</name>
    <name type="common">Intermediate duckweed</name>
    <dbReference type="NCBI Taxonomy" id="51605"/>
    <lineage>
        <taxon>Eukaryota</taxon>
        <taxon>Viridiplantae</taxon>
        <taxon>Streptophyta</taxon>
        <taxon>Embryophyta</taxon>
        <taxon>Tracheophyta</taxon>
        <taxon>Spermatophyta</taxon>
        <taxon>Magnoliopsida</taxon>
        <taxon>Liliopsida</taxon>
        <taxon>Araceae</taxon>
        <taxon>Lemnoideae</taxon>
        <taxon>Spirodela</taxon>
    </lineage>
</organism>
<reference evidence="4" key="1">
    <citation type="submission" date="2020-02" db="EMBL/GenBank/DDBJ databases">
        <authorList>
            <person name="Scholz U."/>
            <person name="Mascher M."/>
            <person name="Fiebig A."/>
        </authorList>
    </citation>
    <scope>NUCLEOTIDE SEQUENCE</scope>
</reference>
<dbReference type="AlphaFoldDB" id="A0A7I8KU64"/>
<dbReference type="FunFam" id="1.25.40.10:FF:001086">
    <property type="entry name" value="Pentatricopeptide repeat-containing protein At4g33170"/>
    <property type="match status" value="1"/>
</dbReference>
<evidence type="ECO:0000256" key="2">
    <source>
        <dbReference type="PROSITE-ProRule" id="PRU00708"/>
    </source>
</evidence>
<dbReference type="InterPro" id="IPR002885">
    <property type="entry name" value="PPR_rpt"/>
</dbReference>
<dbReference type="FunFam" id="1.25.40.10:FF:000351">
    <property type="entry name" value="Pentatricopeptide repeat-containing protein"/>
    <property type="match status" value="1"/>
</dbReference>
<evidence type="ECO:0000313" key="4">
    <source>
        <dbReference type="EMBL" id="CAA7401317.1"/>
    </source>
</evidence>
<dbReference type="NCBIfam" id="TIGR00756">
    <property type="entry name" value="PPR"/>
    <property type="match status" value="7"/>
</dbReference>
<dbReference type="PANTHER" id="PTHR47926">
    <property type="entry name" value="PENTATRICOPEPTIDE REPEAT-CONTAINING PROTEIN"/>
    <property type="match status" value="1"/>
</dbReference>
<feature type="repeat" description="PPR" evidence="2">
    <location>
        <begin position="177"/>
        <end position="207"/>
    </location>
</feature>
<dbReference type="Pfam" id="PF01535">
    <property type="entry name" value="PPR"/>
    <property type="match status" value="9"/>
</dbReference>
<accession>A0A7I8KU64</accession>
<dbReference type="EMBL" id="LR746272">
    <property type="protein sequence ID" value="CAA7401317.1"/>
    <property type="molecule type" value="Genomic_DNA"/>
</dbReference>
<proteinExistence type="predicted"/>
<feature type="repeat" description="PPR" evidence="2">
    <location>
        <begin position="582"/>
        <end position="616"/>
    </location>
</feature>
<keyword evidence="5" id="KW-1185">Reference proteome</keyword>
<feature type="repeat" description="PPR" evidence="2">
    <location>
        <begin position="684"/>
        <end position="718"/>
    </location>
</feature>
<dbReference type="InterPro" id="IPR046960">
    <property type="entry name" value="PPR_At4g14850-like_plant"/>
</dbReference>
<dbReference type="FunFam" id="1.25.40.10:FF:000031">
    <property type="entry name" value="Pentatricopeptide repeat-containing protein mitochondrial"/>
    <property type="match status" value="1"/>
</dbReference>